<dbReference type="PANTHER" id="PTHR46730:SF1">
    <property type="entry name" value="PLAT DOMAIN-CONTAINING PROTEIN"/>
    <property type="match status" value="1"/>
</dbReference>
<dbReference type="PANTHER" id="PTHR46730">
    <property type="entry name" value="POLYCYSTIN-1"/>
    <property type="match status" value="1"/>
</dbReference>
<reference evidence="9" key="1">
    <citation type="submission" date="2025-08" db="UniProtKB">
        <authorList>
            <consortium name="RefSeq"/>
        </authorList>
    </citation>
    <scope>IDENTIFICATION</scope>
</reference>
<keyword evidence="6" id="KW-0472">Membrane</keyword>
<evidence type="ECO:0000259" key="7">
    <source>
        <dbReference type="PROSITE" id="PS51111"/>
    </source>
</evidence>
<dbReference type="InterPro" id="IPR002859">
    <property type="entry name" value="PKD/REJ-like"/>
</dbReference>
<comment type="subcellular location">
    <subcellularLocation>
        <location evidence="1">Membrane</location>
    </subcellularLocation>
</comment>
<evidence type="ECO:0000256" key="1">
    <source>
        <dbReference type="ARBA" id="ARBA00004370"/>
    </source>
</evidence>
<proteinExistence type="inferred from homology"/>
<name>A0ABM1FAS4_PRICU</name>
<keyword evidence="8" id="KW-1185">Reference proteome</keyword>
<keyword evidence="4" id="KW-0677">Repeat</keyword>
<dbReference type="Proteomes" id="UP000695022">
    <property type="component" value="Unplaced"/>
</dbReference>
<evidence type="ECO:0000256" key="3">
    <source>
        <dbReference type="ARBA" id="ARBA00022692"/>
    </source>
</evidence>
<evidence type="ECO:0000256" key="2">
    <source>
        <dbReference type="ARBA" id="ARBA00007200"/>
    </source>
</evidence>
<comment type="similarity">
    <text evidence="2">Belongs to the polycystin family.</text>
</comment>
<keyword evidence="5" id="KW-1133">Transmembrane helix</keyword>
<evidence type="ECO:0000256" key="6">
    <source>
        <dbReference type="ARBA" id="ARBA00023136"/>
    </source>
</evidence>
<protein>
    <submittedName>
        <fullName evidence="9">Sperm receptor for egg jelly-like</fullName>
    </submittedName>
</protein>
<feature type="domain" description="REJ" evidence="7">
    <location>
        <begin position="117"/>
        <end position="796"/>
    </location>
</feature>
<keyword evidence="3" id="KW-0812">Transmembrane</keyword>
<evidence type="ECO:0000313" key="8">
    <source>
        <dbReference type="Proteomes" id="UP000695022"/>
    </source>
</evidence>
<dbReference type="PROSITE" id="PS51111">
    <property type="entry name" value="REJ"/>
    <property type="match status" value="1"/>
</dbReference>
<dbReference type="GeneID" id="106821306"/>
<evidence type="ECO:0000256" key="5">
    <source>
        <dbReference type="ARBA" id="ARBA00022989"/>
    </source>
</evidence>
<organism evidence="8 9">
    <name type="scientific">Priapulus caudatus</name>
    <name type="common">Priapulid worm</name>
    <dbReference type="NCBI Taxonomy" id="37621"/>
    <lineage>
        <taxon>Eukaryota</taxon>
        <taxon>Metazoa</taxon>
        <taxon>Ecdysozoa</taxon>
        <taxon>Scalidophora</taxon>
        <taxon>Priapulida</taxon>
        <taxon>Priapulimorpha</taxon>
        <taxon>Priapulimorphida</taxon>
        <taxon>Priapulidae</taxon>
        <taxon>Priapulus</taxon>
    </lineage>
</organism>
<sequence>MSGIAGLLTENKHAFVGEPISFLFYLEHTGDDASLFWNLGDRFSFESTSFRVETDMASYALATLNTTSDVAVAVNVREYTHVYRSAGNFVVAVDAINGGTLQFMSEVTVEVLRDPSSCLPDVKVVNAGQNVTTAPRFKPRDEFTVTSTVALRCTHAAVAYAWFIYRLPADNPFPVAENLVAMPTAVAHDRSYLAVPRGALAAGHYIVKVDVTVTTSSYSVTNSDQPGTISRRGDLTYAHTTTGLFQGWIFVEHSPLVALIRDGSSRSLPWEEDVTVDGSISYDPDTSLPDEGLLYTWYCHEEGADLSDPDTLGCYASQTILLPFNTNIITIPKQALPESQTVVFVLELSKPGRESQWAQQLVMTEAGELPAVAIACAKNCGPKVKVEEKAALVVTCSNCNATSSLTYTWSMTPGTDNFKTAFDFDTEATFSSGRDMLIIKWGALREGDVYTFRVVGSRVSGASGFAEYTLRANTSPVNGDCTVSPSEGTALVTDFEVHCDGFWDDDLPLSYEFYYRTGAEFLAEINGNREVKGTLLYYSIDPYMPPTILPPGIASRNHLAEILVLVADSYKSTVWSYLNVTVHPMEESIPTASGGGGGGDESSAEEAVTRTLKALTVTTTDDGPSRMQRLVSSGDMQAAAQLINVVTAILNSKAAVVAATEAPPVGVTHVPAAATTREPKSKEEIQREKAILEEKAEIRTSIVKALQQTSLHSLGALKQTSSMLSQVTAVSEEVSPEAQVIAVSIFEDMGKFVKTKSQEHGIDDVELLDTAKARRLAMSRCVNIEDITEAITEGRS</sequence>
<dbReference type="RefSeq" id="XP_014681545.1">
    <property type="nucleotide sequence ID" value="XM_014826059.1"/>
</dbReference>
<gene>
    <name evidence="9" type="primary">LOC106821306</name>
</gene>
<evidence type="ECO:0000256" key="4">
    <source>
        <dbReference type="ARBA" id="ARBA00022737"/>
    </source>
</evidence>
<dbReference type="InterPro" id="IPR014010">
    <property type="entry name" value="REJ_dom"/>
</dbReference>
<evidence type="ECO:0000313" key="9">
    <source>
        <dbReference type="RefSeq" id="XP_014681545.1"/>
    </source>
</evidence>
<dbReference type="Pfam" id="PF02010">
    <property type="entry name" value="REJ"/>
    <property type="match status" value="1"/>
</dbReference>
<accession>A0ABM1FAS4</accession>